<evidence type="ECO:0000256" key="1">
    <source>
        <dbReference type="PROSITE-ProRule" id="PRU00176"/>
    </source>
</evidence>
<dbReference type="Gene3D" id="3.30.70.330">
    <property type="match status" value="1"/>
</dbReference>
<dbReference type="InterPro" id="IPR012677">
    <property type="entry name" value="Nucleotide-bd_a/b_plait_sf"/>
</dbReference>
<comment type="caution">
    <text evidence="4">The sequence shown here is derived from an EMBL/GenBank/DDBJ whole genome shotgun (WGS) entry which is preliminary data.</text>
</comment>
<dbReference type="CDD" id="cd00590">
    <property type="entry name" value="RRM_SF"/>
    <property type="match status" value="1"/>
</dbReference>
<feature type="domain" description="RRM" evidence="3">
    <location>
        <begin position="488"/>
        <end position="555"/>
    </location>
</feature>
<protein>
    <recommendedName>
        <fullName evidence="3">RRM domain-containing protein</fullName>
    </recommendedName>
</protein>
<evidence type="ECO:0000313" key="4">
    <source>
        <dbReference type="EMBL" id="KAK8894736.1"/>
    </source>
</evidence>
<dbReference type="PROSITE" id="PS50102">
    <property type="entry name" value="RRM"/>
    <property type="match status" value="1"/>
</dbReference>
<organism evidence="4 5">
    <name type="scientific">Tritrichomonas musculus</name>
    <dbReference type="NCBI Taxonomy" id="1915356"/>
    <lineage>
        <taxon>Eukaryota</taxon>
        <taxon>Metamonada</taxon>
        <taxon>Parabasalia</taxon>
        <taxon>Tritrichomonadida</taxon>
        <taxon>Tritrichomonadidae</taxon>
        <taxon>Tritrichomonas</taxon>
    </lineage>
</organism>
<feature type="compositionally biased region" description="Polar residues" evidence="2">
    <location>
        <begin position="659"/>
        <end position="669"/>
    </location>
</feature>
<dbReference type="SUPFAM" id="SSF54928">
    <property type="entry name" value="RNA-binding domain, RBD"/>
    <property type="match status" value="1"/>
</dbReference>
<dbReference type="SMART" id="SM00360">
    <property type="entry name" value="RRM"/>
    <property type="match status" value="1"/>
</dbReference>
<feature type="region of interest" description="Disordered" evidence="2">
    <location>
        <begin position="321"/>
        <end position="344"/>
    </location>
</feature>
<dbReference type="Proteomes" id="UP001470230">
    <property type="component" value="Unassembled WGS sequence"/>
</dbReference>
<accession>A0ABR2KVD1</accession>
<keyword evidence="1" id="KW-0694">RNA-binding</keyword>
<feature type="compositionally biased region" description="Low complexity" evidence="2">
    <location>
        <begin position="597"/>
        <end position="615"/>
    </location>
</feature>
<dbReference type="InterPro" id="IPR035979">
    <property type="entry name" value="RBD_domain_sf"/>
</dbReference>
<dbReference type="InterPro" id="IPR000504">
    <property type="entry name" value="RRM_dom"/>
</dbReference>
<feature type="region of interest" description="Disordered" evidence="2">
    <location>
        <begin position="562"/>
        <end position="669"/>
    </location>
</feature>
<proteinExistence type="predicted"/>
<evidence type="ECO:0000259" key="3">
    <source>
        <dbReference type="PROSITE" id="PS50102"/>
    </source>
</evidence>
<keyword evidence="5" id="KW-1185">Reference proteome</keyword>
<gene>
    <name evidence="4" type="ORF">M9Y10_023173</name>
</gene>
<reference evidence="4 5" key="1">
    <citation type="submission" date="2024-04" db="EMBL/GenBank/DDBJ databases">
        <title>Tritrichomonas musculus Genome.</title>
        <authorList>
            <person name="Alves-Ferreira E."/>
            <person name="Grigg M."/>
            <person name="Lorenzi H."/>
            <person name="Galac M."/>
        </authorList>
    </citation>
    <scope>NUCLEOTIDE SEQUENCE [LARGE SCALE GENOMIC DNA]</scope>
    <source>
        <strain evidence="4 5">EAF2021</strain>
    </source>
</reference>
<evidence type="ECO:0000313" key="5">
    <source>
        <dbReference type="Proteomes" id="UP001470230"/>
    </source>
</evidence>
<dbReference type="EMBL" id="JAPFFF010000003">
    <property type="protein sequence ID" value="KAK8894736.1"/>
    <property type="molecule type" value="Genomic_DNA"/>
</dbReference>
<evidence type="ECO:0000256" key="2">
    <source>
        <dbReference type="SAM" id="MobiDB-lite"/>
    </source>
</evidence>
<sequence>MTSNKKHHKNILSKYVMIGNVNEKVKLDQSVKFSHYYQDNLFIQYDTPKAKKSLYQKFPGHMINLLSPANINSKTLYFCHIPEHIRAKSGFEKLVLSFLPNKTLKIKPYITERVYTVTFEKIEDAILIATFLPQIDFTQDDDYIPDDDDFFQEEEEEEEDENEGVFNRRPRHITVADSWFKIPVVRISNIPERIKREKFRNLPIIRDASFLHYQKIKGADKNKTNLSVIIICKSLKQAKAIIKEYNYGSFNNEMVYVNWFVDTDYLEKLERYKIKVFPPKYKDFDEANESDFYEIMSNYGKVFSVTLYRAPISAYDFSNQEIGKPSDNNGDENSKENNLSSGIIDDEDKDDHVLFVNVVFIDKNDIKKVQNDFQISYWFAAGMLYNFPFETTVQDVSEYLSPFLSKITKIELRNQDQVEKDPKNIPFFYLTFDSIDSVDEVFNYVEANLYQAKQKNVKMQPFLIPKEKNLPSTIQRYNLHRDSLLKSNTILVENLNADCTSTGLIDLFSEYGTIMFIKIDDKEFTANITFGDASEMEAAIDNVNGYIFNKAKLSVTQYVFSSGSKKKKKSQKSADNDDEDEDENEKPKETCSTIIRIPKNIQNNSQNNNKPVNNNLDDRNNNTFQGGRGNRNYSMRANNRGGRGGRGKFRGNNQNRNRSGYQQNNDDSA</sequence>
<name>A0ABR2KVD1_9EUKA</name>
<dbReference type="Pfam" id="PF00076">
    <property type="entry name" value="RRM_1"/>
    <property type="match status" value="1"/>
</dbReference>